<evidence type="ECO:0000256" key="4">
    <source>
        <dbReference type="SAM" id="MobiDB-lite"/>
    </source>
</evidence>
<keyword evidence="2 3" id="KW-0040">ANK repeat</keyword>
<dbReference type="PROSITE" id="PS50088">
    <property type="entry name" value="ANK_REPEAT"/>
    <property type="match status" value="2"/>
</dbReference>
<dbReference type="Pfam" id="PF12796">
    <property type="entry name" value="Ank_2"/>
    <property type="match status" value="1"/>
</dbReference>
<evidence type="ECO:0000256" key="2">
    <source>
        <dbReference type="ARBA" id="ARBA00023043"/>
    </source>
</evidence>
<dbReference type="InterPro" id="IPR033635">
    <property type="entry name" value="ANKS1/Caskin"/>
</dbReference>
<reference evidence="6" key="1">
    <citation type="submission" date="2021-02" db="EMBL/GenBank/DDBJ databases">
        <authorList>
            <person name="Dougan E. K."/>
            <person name="Rhodes N."/>
            <person name="Thang M."/>
            <person name="Chan C."/>
        </authorList>
    </citation>
    <scope>NUCLEOTIDE SEQUENCE</scope>
</reference>
<dbReference type="GO" id="GO:0019898">
    <property type="term" value="C:extrinsic component of membrane"/>
    <property type="evidence" value="ECO:0007669"/>
    <property type="project" value="InterPro"/>
</dbReference>
<keyword evidence="7" id="KW-1185">Reference proteome</keyword>
<evidence type="ECO:0000313" key="6">
    <source>
        <dbReference type="EMBL" id="CAE7251540.1"/>
    </source>
</evidence>
<dbReference type="InterPro" id="IPR036770">
    <property type="entry name" value="Ankyrin_rpt-contain_sf"/>
</dbReference>
<accession>A0A812M3P5</accession>
<dbReference type="AlphaFoldDB" id="A0A812M3P5"/>
<feature type="repeat" description="ANK" evidence="3">
    <location>
        <begin position="81"/>
        <end position="113"/>
    </location>
</feature>
<evidence type="ECO:0000256" key="3">
    <source>
        <dbReference type="PROSITE-ProRule" id="PRU00023"/>
    </source>
</evidence>
<dbReference type="PROSITE" id="PS50297">
    <property type="entry name" value="ANK_REP_REGION"/>
    <property type="match status" value="1"/>
</dbReference>
<protein>
    <submittedName>
        <fullName evidence="6">ANK2 protein</fullName>
    </submittedName>
</protein>
<evidence type="ECO:0000313" key="7">
    <source>
        <dbReference type="Proteomes" id="UP000601435"/>
    </source>
</evidence>
<dbReference type="Proteomes" id="UP000601435">
    <property type="component" value="Unassembled WGS sequence"/>
</dbReference>
<dbReference type="Pfam" id="PF01789">
    <property type="entry name" value="PsbP"/>
    <property type="match status" value="1"/>
</dbReference>
<dbReference type="GO" id="GO:0015979">
    <property type="term" value="P:photosynthesis"/>
    <property type="evidence" value="ECO:0007669"/>
    <property type="project" value="InterPro"/>
</dbReference>
<feature type="region of interest" description="Disordered" evidence="4">
    <location>
        <begin position="7"/>
        <end position="27"/>
    </location>
</feature>
<feature type="compositionally biased region" description="Basic and acidic residues" evidence="4">
    <location>
        <begin position="11"/>
        <end position="27"/>
    </location>
</feature>
<dbReference type="InterPro" id="IPR002683">
    <property type="entry name" value="PsbP_C"/>
</dbReference>
<proteinExistence type="predicted"/>
<dbReference type="GO" id="GO:0009523">
    <property type="term" value="C:photosystem II"/>
    <property type="evidence" value="ECO:0007669"/>
    <property type="project" value="InterPro"/>
</dbReference>
<dbReference type="SUPFAM" id="SSF55724">
    <property type="entry name" value="Mog1p/PsbP-like"/>
    <property type="match status" value="1"/>
</dbReference>
<dbReference type="EMBL" id="CAJNJA010009879">
    <property type="protein sequence ID" value="CAE7251540.1"/>
    <property type="molecule type" value="Genomic_DNA"/>
</dbReference>
<comment type="caution">
    <text evidence="6">The sequence shown here is derived from an EMBL/GenBank/DDBJ whole genome shotgun (WGS) entry which is preliminary data.</text>
</comment>
<name>A0A812M3P5_9DINO</name>
<feature type="compositionally biased region" description="Basic and acidic residues" evidence="4">
    <location>
        <begin position="196"/>
        <end position="209"/>
    </location>
</feature>
<evidence type="ECO:0000256" key="1">
    <source>
        <dbReference type="ARBA" id="ARBA00022737"/>
    </source>
</evidence>
<feature type="repeat" description="ANK" evidence="3">
    <location>
        <begin position="114"/>
        <end position="146"/>
    </location>
</feature>
<dbReference type="InterPro" id="IPR016123">
    <property type="entry name" value="Mog1/PsbP_a/b/a-sand"/>
</dbReference>
<dbReference type="SMART" id="SM00248">
    <property type="entry name" value="ANK"/>
    <property type="match status" value="3"/>
</dbReference>
<dbReference type="PANTHER" id="PTHR24174">
    <property type="entry name" value="ANKYRIN REPEAT AND STERILE ALPHA MOTIF DOMAIN-CONTAINING PROTEIN 1"/>
    <property type="match status" value="1"/>
</dbReference>
<keyword evidence="1" id="KW-0677">Repeat</keyword>
<dbReference type="InterPro" id="IPR002110">
    <property type="entry name" value="Ankyrin_rpt"/>
</dbReference>
<sequence>MKFLLAQEATQTKKEEARAKRKEAMKVEENGKKPAAYNKYWRNEKLGVSSWKAALDGNLFFLQLYTEVGGFLDAAGLQAIAGSTPLHWAARYGHGPIVRLLLDSKASPDEQNNMGDTAMHEAAALGLVEPLQWLVVAKANLSLRNRESRTPLEVAERAPSKEALQLLQRLEDDDLEQSESDAARTARRERRALAARAREQVTSPEHEESSGEDDSPSLALAVVRAARPLLRSVQWLANRVLGEKKTNLGDTSQFSYDHMSGQWVLQRQPGAEEESASSEDQTWSLPEKHGTRCPHLGQRKAKTVVEEGKREVAASRSVHAPVRLHSTAATSLGSTDLVRQCPGPAERPGQAMPNAASGERRRGARRACHVLAALGLLGALRAGAAFASTRQAVEGAKEVPRRQLLTGAGLSTALTATPALAFETWVDSNQGYEFKFPTGPQKSTLKGYDVFYRDILEPLEYIGVKIVGTQRNSLDDVGTPQEVHSSGVCKRDRARVSMPKKKKKPCKLWTLVPVLVFRGGVARGSCKDGAET</sequence>
<dbReference type="PANTHER" id="PTHR24174:SF16">
    <property type="entry name" value="CASKIN-2"/>
    <property type="match status" value="1"/>
</dbReference>
<feature type="region of interest" description="Disordered" evidence="4">
    <location>
        <begin position="169"/>
        <end position="216"/>
    </location>
</feature>
<dbReference type="Gene3D" id="1.25.40.20">
    <property type="entry name" value="Ankyrin repeat-containing domain"/>
    <property type="match status" value="1"/>
</dbReference>
<gene>
    <name evidence="6" type="primary">ANK2</name>
    <name evidence="6" type="ORF">SNEC2469_LOCUS5244</name>
</gene>
<dbReference type="GO" id="GO:0005509">
    <property type="term" value="F:calcium ion binding"/>
    <property type="evidence" value="ECO:0007669"/>
    <property type="project" value="InterPro"/>
</dbReference>
<feature type="region of interest" description="Disordered" evidence="4">
    <location>
        <begin position="267"/>
        <end position="294"/>
    </location>
</feature>
<dbReference type="OrthoDB" id="425986at2759"/>
<dbReference type="Gene3D" id="3.40.1000.10">
    <property type="entry name" value="Mog1/PsbP, alpha/beta/alpha sandwich"/>
    <property type="match status" value="1"/>
</dbReference>
<dbReference type="SUPFAM" id="SSF48403">
    <property type="entry name" value="Ankyrin repeat"/>
    <property type="match status" value="1"/>
</dbReference>
<feature type="domain" description="PsbP C-terminal" evidence="5">
    <location>
        <begin position="422"/>
        <end position="486"/>
    </location>
</feature>
<organism evidence="6 7">
    <name type="scientific">Symbiodinium necroappetens</name>
    <dbReference type="NCBI Taxonomy" id="1628268"/>
    <lineage>
        <taxon>Eukaryota</taxon>
        <taxon>Sar</taxon>
        <taxon>Alveolata</taxon>
        <taxon>Dinophyceae</taxon>
        <taxon>Suessiales</taxon>
        <taxon>Symbiodiniaceae</taxon>
        <taxon>Symbiodinium</taxon>
    </lineage>
</organism>
<evidence type="ECO:0000259" key="5">
    <source>
        <dbReference type="Pfam" id="PF01789"/>
    </source>
</evidence>